<evidence type="ECO:0000256" key="1">
    <source>
        <dbReference type="SAM" id="MobiDB-lite"/>
    </source>
</evidence>
<gene>
    <name evidence="2" type="ORF">FA046_08450</name>
</gene>
<evidence type="ECO:0000313" key="3">
    <source>
        <dbReference type="Proteomes" id="UP000308181"/>
    </source>
</evidence>
<evidence type="ECO:0000313" key="2">
    <source>
        <dbReference type="EMBL" id="TKB99129.1"/>
    </source>
</evidence>
<accession>A0A4U1C4P1</accession>
<comment type="caution">
    <text evidence="2">The sequence shown here is derived from an EMBL/GenBank/DDBJ whole genome shotgun (WGS) entry which is preliminary data.</text>
</comment>
<dbReference type="Proteomes" id="UP000308181">
    <property type="component" value="Unassembled WGS sequence"/>
</dbReference>
<protein>
    <submittedName>
        <fullName evidence="2">Uncharacterized protein</fullName>
    </submittedName>
</protein>
<name>A0A4U1C4P1_9SPHI</name>
<dbReference type="RefSeq" id="WP_136825940.1">
    <property type="nucleotide sequence ID" value="NZ_SWBP01000002.1"/>
</dbReference>
<proteinExistence type="predicted"/>
<dbReference type="AlphaFoldDB" id="A0A4U1C4P1"/>
<organism evidence="2 3">
    <name type="scientific">Pedobacter cryophilus</name>
    <dbReference type="NCBI Taxonomy" id="2571271"/>
    <lineage>
        <taxon>Bacteria</taxon>
        <taxon>Pseudomonadati</taxon>
        <taxon>Bacteroidota</taxon>
        <taxon>Sphingobacteriia</taxon>
        <taxon>Sphingobacteriales</taxon>
        <taxon>Sphingobacteriaceae</taxon>
        <taxon>Pedobacter</taxon>
    </lineage>
</organism>
<sequence length="105" mass="10875">MTQGSVKSDAYHKIENEEDYKLLFGSSPSLQQGGGLCAVSFFVTLSGVESVTLSGVESVTLSGVESVTLSGVEGRTKKACPSGLGGDAASIPNPKPKMRTESSIY</sequence>
<reference evidence="2 3" key="1">
    <citation type="submission" date="2019-04" db="EMBL/GenBank/DDBJ databases">
        <title>Pedobacter sp. AR-3-17 sp. nov., isolated from Arctic soil.</title>
        <authorList>
            <person name="Dahal R.H."/>
            <person name="Kim D.-U."/>
        </authorList>
    </citation>
    <scope>NUCLEOTIDE SEQUENCE [LARGE SCALE GENOMIC DNA]</scope>
    <source>
        <strain evidence="2 3">AR-3-17</strain>
    </source>
</reference>
<dbReference type="EMBL" id="SWBP01000002">
    <property type="protein sequence ID" value="TKB99129.1"/>
    <property type="molecule type" value="Genomic_DNA"/>
</dbReference>
<feature type="region of interest" description="Disordered" evidence="1">
    <location>
        <begin position="75"/>
        <end position="105"/>
    </location>
</feature>
<keyword evidence="3" id="KW-1185">Reference proteome</keyword>